<accession>A0AAV7T8P4</accession>
<comment type="caution">
    <text evidence="2">The sequence shown here is derived from an EMBL/GenBank/DDBJ whole genome shotgun (WGS) entry which is preliminary data.</text>
</comment>
<feature type="region of interest" description="Disordered" evidence="1">
    <location>
        <begin position="70"/>
        <end position="116"/>
    </location>
</feature>
<reference evidence="2" key="1">
    <citation type="journal article" date="2022" name="bioRxiv">
        <title>Sequencing and chromosome-scale assembly of the giantPleurodeles waltlgenome.</title>
        <authorList>
            <person name="Brown T."/>
            <person name="Elewa A."/>
            <person name="Iarovenko S."/>
            <person name="Subramanian E."/>
            <person name="Araus A.J."/>
            <person name="Petzold A."/>
            <person name="Susuki M."/>
            <person name="Suzuki K.-i.T."/>
            <person name="Hayashi T."/>
            <person name="Toyoda A."/>
            <person name="Oliveira C."/>
            <person name="Osipova E."/>
            <person name="Leigh N.D."/>
            <person name="Simon A."/>
            <person name="Yun M.H."/>
        </authorList>
    </citation>
    <scope>NUCLEOTIDE SEQUENCE</scope>
    <source>
        <strain evidence="2">20211129_DDA</strain>
        <tissue evidence="2">Liver</tissue>
    </source>
</reference>
<organism evidence="2 3">
    <name type="scientific">Pleurodeles waltl</name>
    <name type="common">Iberian ribbed newt</name>
    <dbReference type="NCBI Taxonomy" id="8319"/>
    <lineage>
        <taxon>Eukaryota</taxon>
        <taxon>Metazoa</taxon>
        <taxon>Chordata</taxon>
        <taxon>Craniata</taxon>
        <taxon>Vertebrata</taxon>
        <taxon>Euteleostomi</taxon>
        <taxon>Amphibia</taxon>
        <taxon>Batrachia</taxon>
        <taxon>Caudata</taxon>
        <taxon>Salamandroidea</taxon>
        <taxon>Salamandridae</taxon>
        <taxon>Pleurodelinae</taxon>
        <taxon>Pleurodeles</taxon>
    </lineage>
</organism>
<protein>
    <submittedName>
        <fullName evidence="2">Uncharacterized protein</fullName>
    </submittedName>
</protein>
<sequence>MLHGAGSVGRFGILVSEASVRVSGGSAPGLSAVKRATVQHRRRALLQRRNGEAHRRLRARDFLTALEENESGGALVEQPSEEPLSSGHSGLQGTMGRFRDEEEGGPPGRAEGSGEARFQEGALGLDWSEEEEGNGWGVEEDSITLRVLPHHTYSRLGYRAGPEDGGACPGLGEGGEEEFEEGEGRGLGDWECTSEDGGNMDVSFTGTPGFSWQDGERLRRGLGGSGAARGPQEEVMVGPSAAGRTTRREVLAGVSTGMVVPAGMQGGLGVAPPVEAH</sequence>
<dbReference type="EMBL" id="JANPWB010000007">
    <property type="protein sequence ID" value="KAJ1172790.1"/>
    <property type="molecule type" value="Genomic_DNA"/>
</dbReference>
<name>A0AAV7T8P4_PLEWA</name>
<evidence type="ECO:0000313" key="2">
    <source>
        <dbReference type="EMBL" id="KAJ1172790.1"/>
    </source>
</evidence>
<dbReference type="Proteomes" id="UP001066276">
    <property type="component" value="Chromosome 4_1"/>
</dbReference>
<dbReference type="AlphaFoldDB" id="A0AAV7T8P4"/>
<evidence type="ECO:0000256" key="1">
    <source>
        <dbReference type="SAM" id="MobiDB-lite"/>
    </source>
</evidence>
<keyword evidence="3" id="KW-1185">Reference proteome</keyword>
<evidence type="ECO:0000313" key="3">
    <source>
        <dbReference type="Proteomes" id="UP001066276"/>
    </source>
</evidence>
<proteinExistence type="predicted"/>
<feature type="region of interest" description="Disordered" evidence="1">
    <location>
        <begin position="205"/>
        <end position="246"/>
    </location>
</feature>
<gene>
    <name evidence="2" type="ORF">NDU88_004632</name>
</gene>